<gene>
    <name evidence="12" type="ORF">NCGR_LOCUS45649</name>
</gene>
<protein>
    <recommendedName>
        <fullName evidence="8">Peroxisomal ATPase PEX6</fullName>
    </recommendedName>
    <alternativeName>
        <fullName evidence="9">Peroxin-6</fullName>
    </alternativeName>
</protein>
<dbReference type="SUPFAM" id="SSF52540">
    <property type="entry name" value="P-loop containing nucleoside triphosphate hydrolases"/>
    <property type="match status" value="2"/>
</dbReference>
<evidence type="ECO:0000313" key="12">
    <source>
        <dbReference type="EMBL" id="CAD6262283.1"/>
    </source>
</evidence>
<name>A0A811QT56_9POAL</name>
<comment type="subcellular location">
    <subcellularLocation>
        <location evidence="1">Membrane</location>
    </subcellularLocation>
</comment>
<evidence type="ECO:0000256" key="8">
    <source>
        <dbReference type="ARBA" id="ARBA00034811"/>
    </source>
</evidence>
<dbReference type="FunFam" id="1.10.8.60:FF:000077">
    <property type="entry name" value="Peroxisome biogenesis protein 6"/>
    <property type="match status" value="1"/>
</dbReference>
<dbReference type="GO" id="GO:0005778">
    <property type="term" value="C:peroxisomal membrane"/>
    <property type="evidence" value="ECO:0007669"/>
    <property type="project" value="TreeGrafter"/>
</dbReference>
<dbReference type="Proteomes" id="UP000604825">
    <property type="component" value="Unassembled WGS sequence"/>
</dbReference>
<comment type="caution">
    <text evidence="12">The sequence shown here is derived from an EMBL/GenBank/DDBJ whole genome shotgun (WGS) entry which is preliminary data.</text>
</comment>
<sequence length="881" mass="96472">MVEMRQRRKPLVLASTQALLDSLPGDRPPPPPQEPVRLRAGVLRFPSGAGAGAEFGELAFFVALPASALRRLAVVTGTPVLVKNTDNNVGRIVKAVLFDNPCLDESRSEHTEKVVSAYPSDRAMGFLPCRTFPATGFASMDEDVAYVSPLLAFNLGLHVSCLKLLIQRGGQPFKFCSQAEETDATASAGSDLSLHLDLLPCPRRSDYQDMVDQALNEYFKFDRFLARGDVFCIQNSWNCGASCCLACNKQDNKLHPRNMMYFKVTSMEPSDEPILRVNCNETALVLGGAASAAIPLIPSLLLLFHEICIPIRLNLQLNSSPKNGRFVGCGKRTVLRHVANHLGLHVVECSCHDLMMSSESGAPAALATAFKEAQKYSPCIILLRHFDAIGNASSNEGPQSEQSGVASNIESVIKQYTGQCWVAKDSLPGKDVNGSSYLVEPECVSSLQIILVATADSSEGMQQSIRRCFRHEIDMKTMDEEQRNKLISETLQGIPKVADESIGDKFVKDLAAQTSGFMPRDILALVADAGVSFAHKIASGKDSKGISKHEEILPESSSATQNEEKHFCKEDIMSSLERAKKRNRAALGTPKVPNVKWEDVGGLEEVKKVILDTIQLPLMYKHLFSSKLRKRSGVLLYGPPGTGKTLLAKAVATECSLNFLSVKGPELINMYVGESEKNVRDIFEKARSARPCVIFFDELDSLAPARGSSADSGGVMDRVVSQLLVEIDGLSDNSQDLFIIGATNRPDLLDSALLRPGRFDKLLYVGVNADASYRERILKAQTRKYKLHRNVSLLSVAQRCPPNFTGADIYALCADAWFHAAKRSVKTFEIDTSRSNDASAEDVIVEIDDFITVLGDIAPSLSLEELQNYEQLRQKIEGPSR</sequence>
<dbReference type="PANTHER" id="PTHR23077">
    <property type="entry name" value="AAA-FAMILY ATPASE"/>
    <property type="match status" value="1"/>
</dbReference>
<dbReference type="GO" id="GO:0005829">
    <property type="term" value="C:cytosol"/>
    <property type="evidence" value="ECO:0007669"/>
    <property type="project" value="TreeGrafter"/>
</dbReference>
<organism evidence="12 13">
    <name type="scientific">Miscanthus lutarioriparius</name>
    <dbReference type="NCBI Taxonomy" id="422564"/>
    <lineage>
        <taxon>Eukaryota</taxon>
        <taxon>Viridiplantae</taxon>
        <taxon>Streptophyta</taxon>
        <taxon>Embryophyta</taxon>
        <taxon>Tracheophyta</taxon>
        <taxon>Spermatophyta</taxon>
        <taxon>Magnoliopsida</taxon>
        <taxon>Liliopsida</taxon>
        <taxon>Poales</taxon>
        <taxon>Poaceae</taxon>
        <taxon>PACMAD clade</taxon>
        <taxon>Panicoideae</taxon>
        <taxon>Andropogonodae</taxon>
        <taxon>Andropogoneae</taxon>
        <taxon>Saccharinae</taxon>
        <taxon>Miscanthus</taxon>
    </lineage>
</organism>
<dbReference type="InterPro" id="IPR003960">
    <property type="entry name" value="ATPase_AAA_CS"/>
</dbReference>
<dbReference type="PANTHER" id="PTHR23077:SF9">
    <property type="entry name" value="PEROXISOMAL ATPASE PEX6"/>
    <property type="match status" value="1"/>
</dbReference>
<evidence type="ECO:0000313" key="13">
    <source>
        <dbReference type="Proteomes" id="UP000604825"/>
    </source>
</evidence>
<dbReference type="Gene3D" id="3.40.50.300">
    <property type="entry name" value="P-loop containing nucleotide triphosphate hydrolases"/>
    <property type="match status" value="2"/>
</dbReference>
<comment type="catalytic activity">
    <reaction evidence="10">
        <text>ATP + H2O = ADP + phosphate + H(+)</text>
        <dbReference type="Rhea" id="RHEA:13065"/>
        <dbReference type="ChEBI" id="CHEBI:15377"/>
        <dbReference type="ChEBI" id="CHEBI:15378"/>
        <dbReference type="ChEBI" id="CHEBI:30616"/>
        <dbReference type="ChEBI" id="CHEBI:43474"/>
        <dbReference type="ChEBI" id="CHEBI:456216"/>
    </reaction>
    <physiologicalReaction direction="left-to-right" evidence="10">
        <dbReference type="Rhea" id="RHEA:13066"/>
    </physiologicalReaction>
</comment>
<evidence type="ECO:0000256" key="4">
    <source>
        <dbReference type="ARBA" id="ARBA00022741"/>
    </source>
</evidence>
<evidence type="ECO:0000259" key="11">
    <source>
        <dbReference type="SMART" id="SM00382"/>
    </source>
</evidence>
<accession>A0A811QT56</accession>
<dbReference type="CDD" id="cd19527">
    <property type="entry name" value="RecA-like_PEX6_r2"/>
    <property type="match status" value="1"/>
</dbReference>
<dbReference type="EMBL" id="CAJGYO010000012">
    <property type="protein sequence ID" value="CAD6262283.1"/>
    <property type="molecule type" value="Genomic_DNA"/>
</dbReference>
<evidence type="ECO:0000256" key="1">
    <source>
        <dbReference type="ARBA" id="ARBA00004370"/>
    </source>
</evidence>
<dbReference type="InterPro" id="IPR050168">
    <property type="entry name" value="AAA_ATPase_domain"/>
</dbReference>
<keyword evidence="4" id="KW-0547">Nucleotide-binding</keyword>
<keyword evidence="3" id="KW-0962">Peroxisome biogenesis</keyword>
<feature type="domain" description="AAA+ ATPase" evidence="11">
    <location>
        <begin position="323"/>
        <end position="479"/>
    </location>
</feature>
<dbReference type="Pfam" id="PF00004">
    <property type="entry name" value="AAA"/>
    <property type="match status" value="2"/>
</dbReference>
<dbReference type="GO" id="GO:0016558">
    <property type="term" value="P:protein import into peroxisome matrix"/>
    <property type="evidence" value="ECO:0007669"/>
    <property type="project" value="TreeGrafter"/>
</dbReference>
<keyword evidence="7" id="KW-0472">Membrane</keyword>
<dbReference type="GO" id="GO:0005524">
    <property type="term" value="F:ATP binding"/>
    <property type="evidence" value="ECO:0007669"/>
    <property type="project" value="UniProtKB-KW"/>
</dbReference>
<evidence type="ECO:0000256" key="10">
    <source>
        <dbReference type="ARBA" id="ARBA00048778"/>
    </source>
</evidence>
<evidence type="ECO:0000256" key="7">
    <source>
        <dbReference type="ARBA" id="ARBA00023136"/>
    </source>
</evidence>
<keyword evidence="6" id="KW-0067">ATP-binding</keyword>
<keyword evidence="5" id="KW-0378">Hydrolase</keyword>
<dbReference type="FunFam" id="3.40.50.300:FF:001716">
    <property type="entry name" value="Peroxisome biogenesis protein 6"/>
    <property type="match status" value="1"/>
</dbReference>
<keyword evidence="13" id="KW-1185">Reference proteome</keyword>
<proteinExistence type="inferred from homology"/>
<evidence type="ECO:0000256" key="6">
    <source>
        <dbReference type="ARBA" id="ARBA00022840"/>
    </source>
</evidence>
<evidence type="ECO:0000256" key="9">
    <source>
        <dbReference type="ARBA" id="ARBA00034920"/>
    </source>
</evidence>
<dbReference type="GO" id="GO:0016887">
    <property type="term" value="F:ATP hydrolysis activity"/>
    <property type="evidence" value="ECO:0007669"/>
    <property type="project" value="InterPro"/>
</dbReference>
<evidence type="ECO:0000256" key="3">
    <source>
        <dbReference type="ARBA" id="ARBA00022593"/>
    </source>
</evidence>
<dbReference type="OrthoDB" id="2187at2759"/>
<dbReference type="PROSITE" id="PS00674">
    <property type="entry name" value="AAA"/>
    <property type="match status" value="1"/>
</dbReference>
<dbReference type="InterPro" id="IPR047533">
    <property type="entry name" value="RecA-like_PEX6_r2"/>
</dbReference>
<dbReference type="InterPro" id="IPR027417">
    <property type="entry name" value="P-loop_NTPase"/>
</dbReference>
<feature type="domain" description="AAA+ ATPase" evidence="11">
    <location>
        <begin position="630"/>
        <end position="770"/>
    </location>
</feature>
<evidence type="ECO:0000256" key="5">
    <source>
        <dbReference type="ARBA" id="ARBA00022801"/>
    </source>
</evidence>
<comment type="similarity">
    <text evidence="2">Belongs to the AAA ATPase family.</text>
</comment>
<dbReference type="InterPro" id="IPR003593">
    <property type="entry name" value="AAA+_ATPase"/>
</dbReference>
<dbReference type="AlphaFoldDB" id="A0A811QT56"/>
<dbReference type="FunFam" id="3.40.50.300:FF:000109">
    <property type="entry name" value="Peroxisomal biogenesis factor 6"/>
    <property type="match status" value="1"/>
</dbReference>
<reference evidence="12" key="1">
    <citation type="submission" date="2020-10" db="EMBL/GenBank/DDBJ databases">
        <authorList>
            <person name="Han B."/>
            <person name="Lu T."/>
            <person name="Zhao Q."/>
            <person name="Huang X."/>
            <person name="Zhao Y."/>
        </authorList>
    </citation>
    <scope>NUCLEOTIDE SEQUENCE</scope>
</reference>
<evidence type="ECO:0000256" key="2">
    <source>
        <dbReference type="ARBA" id="ARBA00006914"/>
    </source>
</evidence>
<dbReference type="Gene3D" id="1.10.8.60">
    <property type="match status" value="1"/>
</dbReference>
<dbReference type="InterPro" id="IPR003959">
    <property type="entry name" value="ATPase_AAA_core"/>
</dbReference>
<dbReference type="SMART" id="SM00382">
    <property type="entry name" value="AAA"/>
    <property type="match status" value="2"/>
</dbReference>